<evidence type="ECO:0000313" key="9">
    <source>
        <dbReference type="Proteomes" id="UP000001646"/>
    </source>
</evidence>
<evidence type="ECO:0000256" key="4">
    <source>
        <dbReference type="ARBA" id="ARBA00022807"/>
    </source>
</evidence>
<reference evidence="8" key="1">
    <citation type="submission" date="2009-12" db="EMBL/GenBank/DDBJ databases">
        <title>The Genome Sequence of Anolis carolinensis (Green Anole Lizard).</title>
        <authorList>
            <consortium name="The Genome Sequencing Platform"/>
            <person name="Di Palma F."/>
            <person name="Alfoldi J."/>
            <person name="Heiman D."/>
            <person name="Young S."/>
            <person name="Grabherr M."/>
            <person name="Johnson J."/>
            <person name="Lander E.S."/>
            <person name="Lindblad-Toh K."/>
        </authorList>
    </citation>
    <scope>NUCLEOTIDE SEQUENCE [LARGE SCALE GENOMIC DNA]</scope>
    <source>
        <strain evidence="8">JBL SC #1</strain>
    </source>
</reference>
<accession>H9GHD2</accession>
<dbReference type="Pfam" id="PF00648">
    <property type="entry name" value="Peptidase_C2"/>
    <property type="match status" value="1"/>
</dbReference>
<dbReference type="Ensembl" id="ENSACAT00000011271.4">
    <property type="protein sequence ID" value="ENSACAP00000011043.3"/>
    <property type="gene ID" value="ENSACAG00000011238.4"/>
</dbReference>
<dbReference type="InParanoid" id="H9GHD2"/>
<keyword evidence="9" id="KW-1185">Reference proteome</keyword>
<name>H9GHD2_ANOCA</name>
<dbReference type="SMART" id="SM00230">
    <property type="entry name" value="CysPc"/>
    <property type="match status" value="1"/>
</dbReference>
<dbReference type="eggNOG" id="KOG0045">
    <property type="taxonomic scope" value="Eukaryota"/>
</dbReference>
<dbReference type="SUPFAM" id="SSF54001">
    <property type="entry name" value="Cysteine proteinases"/>
    <property type="match status" value="1"/>
</dbReference>
<dbReference type="PANTHER" id="PTHR10183:SF30">
    <property type="entry name" value="CALPAIN-10"/>
    <property type="match status" value="1"/>
</dbReference>
<dbReference type="Gene3D" id="2.60.120.380">
    <property type="match status" value="2"/>
</dbReference>
<dbReference type="Bgee" id="ENSACAG00000011238">
    <property type="expression patterns" value="Expressed in forelimb bud and 13 other cell types or tissues"/>
</dbReference>
<dbReference type="InterPro" id="IPR000169">
    <property type="entry name" value="Pept_cys_AS"/>
</dbReference>
<dbReference type="HOGENOM" id="CLU_010982_3_3_1"/>
<comment type="caution">
    <text evidence="6">Lacks conserved residue(s) required for the propagation of feature annotation.</text>
</comment>
<evidence type="ECO:0000313" key="8">
    <source>
        <dbReference type="Ensembl" id="ENSACAP00000011043.3"/>
    </source>
</evidence>
<dbReference type="InterPro" id="IPR022682">
    <property type="entry name" value="Calpain_domain_III"/>
</dbReference>
<keyword evidence="4" id="KW-0788">Thiol protease</keyword>
<protein>
    <recommendedName>
        <fullName evidence="7">Calpain catalytic domain-containing protein</fullName>
    </recommendedName>
</protein>
<evidence type="ECO:0000259" key="7">
    <source>
        <dbReference type="PROSITE" id="PS50203"/>
    </source>
</evidence>
<evidence type="ECO:0000256" key="5">
    <source>
        <dbReference type="PIRSR" id="PIRSR622684-1"/>
    </source>
</evidence>
<dbReference type="InterPro" id="IPR001300">
    <property type="entry name" value="Peptidase_C2_calpain_cat"/>
</dbReference>
<feature type="domain" description="Calpain catalytic" evidence="7">
    <location>
        <begin position="13"/>
        <end position="169"/>
    </location>
</feature>
<proteinExistence type="inferred from homology"/>
<dbReference type="InterPro" id="IPR022683">
    <property type="entry name" value="Calpain_III"/>
</dbReference>
<dbReference type="FunFam" id="2.60.120.380:FF:000010">
    <property type="entry name" value="Calpain 10"/>
    <property type="match status" value="1"/>
</dbReference>
<keyword evidence="2" id="KW-0645">Protease</keyword>
<dbReference type="GO" id="GO:0006508">
    <property type="term" value="P:proteolysis"/>
    <property type="evidence" value="ECO:0000318"/>
    <property type="project" value="GO_Central"/>
</dbReference>
<dbReference type="InterPro" id="IPR038765">
    <property type="entry name" value="Papain-like_cys_pep_sf"/>
</dbReference>
<dbReference type="SUPFAM" id="SSF49758">
    <property type="entry name" value="Calpain large subunit, middle domain (domain III)"/>
    <property type="match status" value="2"/>
</dbReference>
<dbReference type="PANTHER" id="PTHR10183">
    <property type="entry name" value="CALPAIN"/>
    <property type="match status" value="1"/>
</dbReference>
<dbReference type="MEROPS" id="C02.018"/>
<dbReference type="GeneTree" id="ENSGT00940000159706"/>
<evidence type="ECO:0000256" key="6">
    <source>
        <dbReference type="PROSITE-ProRule" id="PRU00239"/>
    </source>
</evidence>
<dbReference type="Proteomes" id="UP000001646">
    <property type="component" value="Unplaced"/>
</dbReference>
<feature type="active site" evidence="5">
    <location>
        <position position="73"/>
    </location>
</feature>
<dbReference type="PROSITE" id="PS00139">
    <property type="entry name" value="THIOL_PROTEASE_CYS"/>
    <property type="match status" value="1"/>
</dbReference>
<dbReference type="PROSITE" id="PS50203">
    <property type="entry name" value="CALPAIN_CAT"/>
    <property type="match status" value="1"/>
</dbReference>
<evidence type="ECO:0000256" key="2">
    <source>
        <dbReference type="ARBA" id="ARBA00022670"/>
    </source>
</evidence>
<comment type="similarity">
    <text evidence="1">Belongs to the peptidase C2 family.</text>
</comment>
<dbReference type="GO" id="GO:0005737">
    <property type="term" value="C:cytoplasm"/>
    <property type="evidence" value="ECO:0000318"/>
    <property type="project" value="GO_Central"/>
</dbReference>
<dbReference type="SMART" id="SM00720">
    <property type="entry name" value="calpain_III"/>
    <property type="match status" value="2"/>
</dbReference>
<reference evidence="8" key="3">
    <citation type="submission" date="2025-09" db="UniProtKB">
        <authorList>
            <consortium name="Ensembl"/>
        </authorList>
    </citation>
    <scope>IDENTIFICATION</scope>
</reference>
<sequence>KRAGRTLDKRIYLYKDLSFPANDDSLFFNYSTPLAHFRGEICWLRPQEICSLPRLFSDNHYEWQVKQGMLGDCWFLCACAALQKSKYLLAKVIPPGQPGWRDEKYRGCFTCRIWQFGHWVEVTIDDRLPCLGGKLCFSQCQMEDVFWLPLLEKAYAKNHNNDLFLLHWGVFYSRGPGWSQLDPVVAAELLSQIQEGEFWVEEEEFFAEFDEIITGYPITEEGQLQSLYTDRVLSHTQKLYGSWVRGQSAGGCRNNSTFPTNPKFWLRVCEQSEVCIALLQKHRKHSTDWAGRIRNWPRLVEAEPPVADGIRGKNYHAVGLHLWKVEKKQFNLPKTLSMPPISGTVCHSYNREVHLHCDLSPGYYLVVPSTFLNDAEGNFLLRVFASGRISLSEIKLPSPDNAIREELPGGEWETARMEGRWRKGQSAGGSRNFPSFHSNPRLPLSVPPGAGQRGIHVALRQHCPDNKCHPIGFHIFQVSGCGSGIAHLALQPVVSCVPHSYSQEVSQFCRLPSGNYAIVPSTYLPDTEGTFTVIVATKIER</sequence>
<dbReference type="CDD" id="cd00214">
    <property type="entry name" value="Calpain_III"/>
    <property type="match status" value="1"/>
</dbReference>
<dbReference type="STRING" id="28377.ENSACAP00000011043"/>
<dbReference type="GO" id="GO:0004198">
    <property type="term" value="F:calcium-dependent cysteine-type endopeptidase activity"/>
    <property type="evidence" value="ECO:0000318"/>
    <property type="project" value="GO_Central"/>
</dbReference>
<dbReference type="FunFam" id="2.60.120.380:FF:000006">
    <property type="entry name" value="Calpain 10"/>
    <property type="match status" value="1"/>
</dbReference>
<dbReference type="InterPro" id="IPR022684">
    <property type="entry name" value="Calpain_cysteine_protease"/>
</dbReference>
<dbReference type="PRINTS" id="PR00704">
    <property type="entry name" value="CALPAIN"/>
</dbReference>
<reference evidence="8" key="2">
    <citation type="submission" date="2025-08" db="UniProtKB">
        <authorList>
            <consortium name="Ensembl"/>
        </authorList>
    </citation>
    <scope>IDENTIFICATION</scope>
</reference>
<dbReference type="AlphaFoldDB" id="H9GHD2"/>
<organism evidence="8 9">
    <name type="scientific">Anolis carolinensis</name>
    <name type="common">Green anole</name>
    <name type="synonym">American chameleon</name>
    <dbReference type="NCBI Taxonomy" id="28377"/>
    <lineage>
        <taxon>Eukaryota</taxon>
        <taxon>Metazoa</taxon>
        <taxon>Chordata</taxon>
        <taxon>Craniata</taxon>
        <taxon>Vertebrata</taxon>
        <taxon>Euteleostomi</taxon>
        <taxon>Lepidosauria</taxon>
        <taxon>Squamata</taxon>
        <taxon>Bifurcata</taxon>
        <taxon>Unidentata</taxon>
        <taxon>Episquamata</taxon>
        <taxon>Toxicofera</taxon>
        <taxon>Iguania</taxon>
        <taxon>Dactyloidae</taxon>
        <taxon>Anolis</taxon>
    </lineage>
</organism>
<keyword evidence="3" id="KW-0378">Hydrolase</keyword>
<evidence type="ECO:0000256" key="3">
    <source>
        <dbReference type="ARBA" id="ARBA00022801"/>
    </source>
</evidence>
<evidence type="ECO:0000256" key="1">
    <source>
        <dbReference type="ARBA" id="ARBA00007623"/>
    </source>
</evidence>
<dbReference type="InterPro" id="IPR036213">
    <property type="entry name" value="Calpain_III_sf"/>
</dbReference>
<dbReference type="InterPro" id="IPR033883">
    <property type="entry name" value="C2_III"/>
</dbReference>
<dbReference type="Pfam" id="PF01067">
    <property type="entry name" value="Calpain_III"/>
    <property type="match status" value="3"/>
</dbReference>